<proteinExistence type="predicted"/>
<dbReference type="EnsemblProtists" id="EKX36604">
    <property type="protein sequence ID" value="EKX36604"/>
    <property type="gene ID" value="GUITHDRAFT_117269"/>
</dbReference>
<gene>
    <name evidence="1" type="ORF">GUITHDRAFT_117269</name>
</gene>
<dbReference type="Proteomes" id="UP000011087">
    <property type="component" value="Unassembled WGS sequence"/>
</dbReference>
<name>L1IL13_GUITC</name>
<dbReference type="GeneID" id="17293341"/>
<evidence type="ECO:0000313" key="2">
    <source>
        <dbReference type="EnsemblProtists" id="EKX36604"/>
    </source>
</evidence>
<reference evidence="1 3" key="1">
    <citation type="journal article" date="2012" name="Nature">
        <title>Algal genomes reveal evolutionary mosaicism and the fate of nucleomorphs.</title>
        <authorList>
            <consortium name="DOE Joint Genome Institute"/>
            <person name="Curtis B.A."/>
            <person name="Tanifuji G."/>
            <person name="Burki F."/>
            <person name="Gruber A."/>
            <person name="Irimia M."/>
            <person name="Maruyama S."/>
            <person name="Arias M.C."/>
            <person name="Ball S.G."/>
            <person name="Gile G.H."/>
            <person name="Hirakawa Y."/>
            <person name="Hopkins J.F."/>
            <person name="Kuo A."/>
            <person name="Rensing S.A."/>
            <person name="Schmutz J."/>
            <person name="Symeonidi A."/>
            <person name="Elias M."/>
            <person name="Eveleigh R.J."/>
            <person name="Herman E.K."/>
            <person name="Klute M.J."/>
            <person name="Nakayama T."/>
            <person name="Obornik M."/>
            <person name="Reyes-Prieto A."/>
            <person name="Armbrust E.V."/>
            <person name="Aves S.J."/>
            <person name="Beiko R.G."/>
            <person name="Coutinho P."/>
            <person name="Dacks J.B."/>
            <person name="Durnford D.G."/>
            <person name="Fast N.M."/>
            <person name="Green B.R."/>
            <person name="Grisdale C.J."/>
            <person name="Hempel F."/>
            <person name="Henrissat B."/>
            <person name="Hoppner M.P."/>
            <person name="Ishida K."/>
            <person name="Kim E."/>
            <person name="Koreny L."/>
            <person name="Kroth P.G."/>
            <person name="Liu Y."/>
            <person name="Malik S.B."/>
            <person name="Maier U.G."/>
            <person name="McRose D."/>
            <person name="Mock T."/>
            <person name="Neilson J.A."/>
            <person name="Onodera N.T."/>
            <person name="Poole A.M."/>
            <person name="Pritham E.J."/>
            <person name="Richards T.A."/>
            <person name="Rocap G."/>
            <person name="Roy S.W."/>
            <person name="Sarai C."/>
            <person name="Schaack S."/>
            <person name="Shirato S."/>
            <person name="Slamovits C.H."/>
            <person name="Spencer D.F."/>
            <person name="Suzuki S."/>
            <person name="Worden A.Z."/>
            <person name="Zauner S."/>
            <person name="Barry K."/>
            <person name="Bell C."/>
            <person name="Bharti A.K."/>
            <person name="Crow J.A."/>
            <person name="Grimwood J."/>
            <person name="Kramer R."/>
            <person name="Lindquist E."/>
            <person name="Lucas S."/>
            <person name="Salamov A."/>
            <person name="McFadden G.I."/>
            <person name="Lane C.E."/>
            <person name="Keeling P.J."/>
            <person name="Gray M.W."/>
            <person name="Grigoriev I.V."/>
            <person name="Archibald J.M."/>
        </authorList>
    </citation>
    <scope>NUCLEOTIDE SEQUENCE</scope>
    <source>
        <strain evidence="1 3">CCMP2712</strain>
    </source>
</reference>
<reference evidence="2" key="3">
    <citation type="submission" date="2016-03" db="UniProtKB">
        <authorList>
            <consortium name="EnsemblProtists"/>
        </authorList>
    </citation>
    <scope>IDENTIFICATION</scope>
</reference>
<dbReference type="PaxDb" id="55529-EKX36604"/>
<protein>
    <submittedName>
        <fullName evidence="1 2">Uncharacterized protein</fullName>
    </submittedName>
</protein>
<accession>L1IL13</accession>
<keyword evidence="3" id="KW-1185">Reference proteome</keyword>
<dbReference type="KEGG" id="gtt:GUITHDRAFT_117269"/>
<reference evidence="3" key="2">
    <citation type="submission" date="2012-11" db="EMBL/GenBank/DDBJ databases">
        <authorList>
            <person name="Kuo A."/>
            <person name="Curtis B.A."/>
            <person name="Tanifuji G."/>
            <person name="Burki F."/>
            <person name="Gruber A."/>
            <person name="Irimia M."/>
            <person name="Maruyama S."/>
            <person name="Arias M.C."/>
            <person name="Ball S.G."/>
            <person name="Gile G.H."/>
            <person name="Hirakawa Y."/>
            <person name="Hopkins J.F."/>
            <person name="Rensing S.A."/>
            <person name="Schmutz J."/>
            <person name="Symeonidi A."/>
            <person name="Elias M."/>
            <person name="Eveleigh R.J."/>
            <person name="Herman E.K."/>
            <person name="Klute M.J."/>
            <person name="Nakayama T."/>
            <person name="Obornik M."/>
            <person name="Reyes-Prieto A."/>
            <person name="Armbrust E.V."/>
            <person name="Aves S.J."/>
            <person name="Beiko R.G."/>
            <person name="Coutinho P."/>
            <person name="Dacks J.B."/>
            <person name="Durnford D.G."/>
            <person name="Fast N.M."/>
            <person name="Green B.R."/>
            <person name="Grisdale C."/>
            <person name="Hempe F."/>
            <person name="Henrissat B."/>
            <person name="Hoppner M.P."/>
            <person name="Ishida K.-I."/>
            <person name="Kim E."/>
            <person name="Koreny L."/>
            <person name="Kroth P.G."/>
            <person name="Liu Y."/>
            <person name="Malik S.-B."/>
            <person name="Maier U.G."/>
            <person name="McRose D."/>
            <person name="Mock T."/>
            <person name="Neilson J.A."/>
            <person name="Onodera N.T."/>
            <person name="Poole A.M."/>
            <person name="Pritham E.J."/>
            <person name="Richards T.A."/>
            <person name="Rocap G."/>
            <person name="Roy S.W."/>
            <person name="Sarai C."/>
            <person name="Schaack S."/>
            <person name="Shirato S."/>
            <person name="Slamovits C.H."/>
            <person name="Spencer D.F."/>
            <person name="Suzuki S."/>
            <person name="Worden A.Z."/>
            <person name="Zauner S."/>
            <person name="Barry K."/>
            <person name="Bell C."/>
            <person name="Bharti A.K."/>
            <person name="Crow J.A."/>
            <person name="Grimwood J."/>
            <person name="Kramer R."/>
            <person name="Lindquist E."/>
            <person name="Lucas S."/>
            <person name="Salamov A."/>
            <person name="McFadden G.I."/>
            <person name="Lane C.E."/>
            <person name="Keeling P.J."/>
            <person name="Gray M.W."/>
            <person name="Grigoriev I.V."/>
            <person name="Archibald J.M."/>
        </authorList>
    </citation>
    <scope>NUCLEOTIDE SEQUENCE</scope>
    <source>
        <strain evidence="3">CCMP2712</strain>
    </source>
</reference>
<dbReference type="HOGENOM" id="CLU_1186911_0_0_1"/>
<evidence type="ECO:0000313" key="1">
    <source>
        <dbReference type="EMBL" id="EKX36604.1"/>
    </source>
</evidence>
<organism evidence="1">
    <name type="scientific">Guillardia theta (strain CCMP2712)</name>
    <name type="common">Cryptophyte</name>
    <dbReference type="NCBI Taxonomy" id="905079"/>
    <lineage>
        <taxon>Eukaryota</taxon>
        <taxon>Cryptophyceae</taxon>
        <taxon>Pyrenomonadales</taxon>
        <taxon>Geminigeraceae</taxon>
        <taxon>Guillardia</taxon>
    </lineage>
</organism>
<evidence type="ECO:0000313" key="3">
    <source>
        <dbReference type="Proteomes" id="UP000011087"/>
    </source>
</evidence>
<dbReference type="RefSeq" id="XP_005823584.1">
    <property type="nucleotide sequence ID" value="XM_005823527.1"/>
</dbReference>
<dbReference type="EMBL" id="JH993071">
    <property type="protein sequence ID" value="EKX36604.1"/>
    <property type="molecule type" value="Genomic_DNA"/>
</dbReference>
<dbReference type="AlphaFoldDB" id="L1IL13"/>
<sequence>MDRSWYDRVVLAENSTNITSSEPWEFPDYPVTESEWEQWEISHGMPAECEPMEEESVAPDGTKVKTYYADCSKRAGHKSTLAAVSRQQQKEASLNRLKIKQNNIRFQSPPAPAPAPAVPPALLPLGIHPLTRMCSKGSSANGGVIKEKAALHRALSKKLHQPSGSKGLKASKFNTVSFNRRVKEEGKSLLAKDKALAAKGKFSKASGAAAQILQLMRQSGNFAVPSMGYVGPKL</sequence>